<dbReference type="AlphaFoldDB" id="A0A5B7JSD1"/>
<protein>
    <submittedName>
        <fullName evidence="1">Uncharacterized protein</fullName>
    </submittedName>
</protein>
<sequence>MPETVGTATVRETSCLRFGEAESRLLKDGN</sequence>
<keyword evidence="2" id="KW-1185">Reference proteome</keyword>
<evidence type="ECO:0000313" key="1">
    <source>
        <dbReference type="EMBL" id="MPC97749.1"/>
    </source>
</evidence>
<evidence type="ECO:0000313" key="2">
    <source>
        <dbReference type="Proteomes" id="UP000324222"/>
    </source>
</evidence>
<organism evidence="1 2">
    <name type="scientific">Portunus trituberculatus</name>
    <name type="common">Swimming crab</name>
    <name type="synonym">Neptunus trituberculatus</name>
    <dbReference type="NCBI Taxonomy" id="210409"/>
    <lineage>
        <taxon>Eukaryota</taxon>
        <taxon>Metazoa</taxon>
        <taxon>Ecdysozoa</taxon>
        <taxon>Arthropoda</taxon>
        <taxon>Crustacea</taxon>
        <taxon>Multicrustacea</taxon>
        <taxon>Malacostraca</taxon>
        <taxon>Eumalacostraca</taxon>
        <taxon>Eucarida</taxon>
        <taxon>Decapoda</taxon>
        <taxon>Pleocyemata</taxon>
        <taxon>Brachyura</taxon>
        <taxon>Eubrachyura</taxon>
        <taxon>Portunoidea</taxon>
        <taxon>Portunidae</taxon>
        <taxon>Portuninae</taxon>
        <taxon>Portunus</taxon>
    </lineage>
</organism>
<comment type="caution">
    <text evidence="1">The sequence shown here is derived from an EMBL/GenBank/DDBJ whole genome shotgun (WGS) entry which is preliminary data.</text>
</comment>
<dbReference type="EMBL" id="VSRR010111327">
    <property type="protein sequence ID" value="MPC97749.1"/>
    <property type="molecule type" value="Genomic_DNA"/>
</dbReference>
<proteinExistence type="predicted"/>
<dbReference type="Proteomes" id="UP000324222">
    <property type="component" value="Unassembled WGS sequence"/>
</dbReference>
<name>A0A5B7JSD1_PORTR</name>
<reference evidence="1 2" key="1">
    <citation type="submission" date="2019-05" db="EMBL/GenBank/DDBJ databases">
        <title>Another draft genome of Portunus trituberculatus and its Hox gene families provides insights of decapod evolution.</title>
        <authorList>
            <person name="Jeong J.-H."/>
            <person name="Song I."/>
            <person name="Kim S."/>
            <person name="Choi T."/>
            <person name="Kim D."/>
            <person name="Ryu S."/>
            <person name="Kim W."/>
        </authorList>
    </citation>
    <scope>NUCLEOTIDE SEQUENCE [LARGE SCALE GENOMIC DNA]</scope>
    <source>
        <tissue evidence="1">Muscle</tissue>
    </source>
</reference>
<gene>
    <name evidence="1" type="ORF">E2C01_093078</name>
</gene>
<accession>A0A5B7JSD1</accession>